<name>A0A9W9I4E3_9EURO</name>
<dbReference type="InterPro" id="IPR000953">
    <property type="entry name" value="Chromo/chromo_shadow_dom"/>
</dbReference>
<feature type="compositionally biased region" description="Low complexity" evidence="2">
    <location>
        <begin position="196"/>
        <end position="208"/>
    </location>
</feature>
<feature type="compositionally biased region" description="Basic and acidic residues" evidence="2">
    <location>
        <begin position="1300"/>
        <end position="1314"/>
    </location>
</feature>
<feature type="compositionally biased region" description="Polar residues" evidence="2">
    <location>
        <begin position="209"/>
        <end position="242"/>
    </location>
</feature>
<dbReference type="Gene3D" id="2.40.50.40">
    <property type="match status" value="1"/>
</dbReference>
<dbReference type="PANTHER" id="PTHR24216:SF65">
    <property type="entry name" value="PAXILLIN-LIKE PROTEIN 1"/>
    <property type="match status" value="1"/>
</dbReference>
<feature type="compositionally biased region" description="Low complexity" evidence="2">
    <location>
        <begin position="490"/>
        <end position="499"/>
    </location>
</feature>
<comment type="subunit">
    <text evidence="1">Component of the NuA4 histone acetyltransferase complex.</text>
</comment>
<feature type="compositionally biased region" description="Polar residues" evidence="2">
    <location>
        <begin position="305"/>
        <end position="315"/>
    </location>
</feature>
<feature type="compositionally biased region" description="Pro residues" evidence="2">
    <location>
        <begin position="500"/>
        <end position="509"/>
    </location>
</feature>
<keyword evidence="5" id="KW-1185">Reference proteome</keyword>
<comment type="caution">
    <text evidence="4">The sequence shown here is derived from an EMBL/GenBank/DDBJ whole genome shotgun (WGS) entry which is preliminary data.</text>
</comment>
<feature type="region of interest" description="Disordered" evidence="2">
    <location>
        <begin position="783"/>
        <end position="903"/>
    </location>
</feature>
<feature type="compositionally biased region" description="Basic residues" evidence="2">
    <location>
        <begin position="104"/>
        <end position="119"/>
    </location>
</feature>
<dbReference type="GeneID" id="81424586"/>
<dbReference type="InterPro" id="IPR023780">
    <property type="entry name" value="Chromo_domain"/>
</dbReference>
<feature type="compositionally biased region" description="Basic and acidic residues" evidence="2">
    <location>
        <begin position="859"/>
        <end position="869"/>
    </location>
</feature>
<dbReference type="SMART" id="SM00298">
    <property type="entry name" value="CHROMO"/>
    <property type="match status" value="1"/>
</dbReference>
<dbReference type="PROSITE" id="PS50013">
    <property type="entry name" value="CHROMO_2"/>
    <property type="match status" value="1"/>
</dbReference>
<reference evidence="4" key="1">
    <citation type="submission" date="2022-11" db="EMBL/GenBank/DDBJ databases">
        <authorList>
            <person name="Petersen C."/>
        </authorList>
    </citation>
    <scope>NUCLEOTIDE SEQUENCE</scope>
    <source>
        <strain evidence="4">IBT 26290</strain>
    </source>
</reference>
<feature type="domain" description="Chromo" evidence="3">
    <location>
        <begin position="25"/>
        <end position="60"/>
    </location>
</feature>
<evidence type="ECO:0000313" key="4">
    <source>
        <dbReference type="EMBL" id="KAJ5167691.1"/>
    </source>
</evidence>
<dbReference type="SUPFAM" id="SSF54160">
    <property type="entry name" value="Chromo domain-like"/>
    <property type="match status" value="1"/>
</dbReference>
<feature type="region of interest" description="Disordered" evidence="2">
    <location>
        <begin position="102"/>
        <end position="579"/>
    </location>
</feature>
<accession>A0A9W9I4E3</accession>
<evidence type="ECO:0000256" key="1">
    <source>
        <dbReference type="ARBA" id="ARBA00011353"/>
    </source>
</evidence>
<protein>
    <recommendedName>
        <fullName evidence="3">Chromo domain-containing protein</fullName>
    </recommendedName>
</protein>
<feature type="compositionally biased region" description="Low complexity" evidence="2">
    <location>
        <begin position="1246"/>
        <end position="1257"/>
    </location>
</feature>
<feature type="compositionally biased region" description="Polar residues" evidence="2">
    <location>
        <begin position="1267"/>
        <end position="1277"/>
    </location>
</feature>
<evidence type="ECO:0000313" key="5">
    <source>
        <dbReference type="Proteomes" id="UP001149163"/>
    </source>
</evidence>
<feature type="compositionally biased region" description="Polar residues" evidence="2">
    <location>
        <begin position="842"/>
        <end position="853"/>
    </location>
</feature>
<evidence type="ECO:0000259" key="3">
    <source>
        <dbReference type="PROSITE" id="PS50013"/>
    </source>
</evidence>
<feature type="compositionally biased region" description="Polar residues" evidence="2">
    <location>
        <begin position="261"/>
        <end position="283"/>
    </location>
</feature>
<dbReference type="EMBL" id="JAPQKN010000002">
    <property type="protein sequence ID" value="KAJ5167691.1"/>
    <property type="molecule type" value="Genomic_DNA"/>
</dbReference>
<feature type="compositionally biased region" description="Polar residues" evidence="2">
    <location>
        <begin position="381"/>
        <end position="396"/>
    </location>
</feature>
<reference evidence="4" key="2">
    <citation type="journal article" date="2023" name="IMA Fungus">
        <title>Comparative genomic study of the Penicillium genus elucidates a diverse pangenome and 15 lateral gene transfer events.</title>
        <authorList>
            <person name="Petersen C."/>
            <person name="Sorensen T."/>
            <person name="Nielsen M.R."/>
            <person name="Sondergaard T.E."/>
            <person name="Sorensen J.L."/>
            <person name="Fitzpatrick D.A."/>
            <person name="Frisvad J.C."/>
            <person name="Nielsen K.L."/>
        </authorList>
    </citation>
    <scope>NUCLEOTIDE SEQUENCE</scope>
    <source>
        <strain evidence="4">IBT 26290</strain>
    </source>
</reference>
<dbReference type="CDD" id="cd18966">
    <property type="entry name" value="chromodomain"/>
    <property type="match status" value="1"/>
</dbReference>
<dbReference type="GO" id="GO:0006338">
    <property type="term" value="P:chromatin remodeling"/>
    <property type="evidence" value="ECO:0007669"/>
    <property type="project" value="UniProtKB-ARBA"/>
</dbReference>
<dbReference type="RefSeq" id="XP_056544152.1">
    <property type="nucleotide sequence ID" value="XM_056685410.1"/>
</dbReference>
<dbReference type="PANTHER" id="PTHR24216">
    <property type="entry name" value="PAXILLIN-RELATED"/>
    <property type="match status" value="1"/>
</dbReference>
<gene>
    <name evidence="4" type="ORF">N7482_003285</name>
</gene>
<dbReference type="OrthoDB" id="1918685at2759"/>
<evidence type="ECO:0000256" key="2">
    <source>
        <dbReference type="SAM" id="MobiDB-lite"/>
    </source>
</evidence>
<feature type="region of interest" description="Disordered" evidence="2">
    <location>
        <begin position="1238"/>
        <end position="1320"/>
    </location>
</feature>
<dbReference type="Proteomes" id="UP001149163">
    <property type="component" value="Unassembled WGS sequence"/>
</dbReference>
<feature type="compositionally biased region" description="Basic and acidic residues" evidence="2">
    <location>
        <begin position="332"/>
        <end position="348"/>
    </location>
</feature>
<feature type="compositionally biased region" description="Polar residues" evidence="2">
    <location>
        <begin position="152"/>
        <end position="166"/>
    </location>
</feature>
<organism evidence="4 5">
    <name type="scientific">Penicillium canariense</name>
    <dbReference type="NCBI Taxonomy" id="189055"/>
    <lineage>
        <taxon>Eukaryota</taxon>
        <taxon>Fungi</taxon>
        <taxon>Dikarya</taxon>
        <taxon>Ascomycota</taxon>
        <taxon>Pezizomycotina</taxon>
        <taxon>Eurotiomycetes</taxon>
        <taxon>Eurotiomycetidae</taxon>
        <taxon>Eurotiales</taxon>
        <taxon>Aspergillaceae</taxon>
        <taxon>Penicillium</taxon>
    </lineage>
</organism>
<proteinExistence type="predicted"/>
<sequence length="1320" mass="146086">MADADHHSDADSLASTVASIEGSEYEVEEILFERISKKTGEKKYLLKWAEYPMHRATWEPADMFLEMDDALLNWKAKRSRIIEGIDPPFDLVKWEKDLKERRRETAKRKEARRKERVRRAAQITDFQDQDGHQPDREDDDEDVSNPADVIGSDSSPHGSTSKSWKSPQEVPLPQACTGLAPGGQLLTSRSRRESPLSDSSIVSSLFVSANTPQPDSRATQLASNQGDLLLPTSTAAQPRQALSPQSPRVGSQPPPSGPSQTCHDTLQTSPTPSSKQDTVSATEPGQKLGQILTPQAEPLREPQHQRSQALPSQVAKQPASRPPYSAFGTAKLSDREADPSQLDLRKPSEFPARLAGASSVPFAKVTTSEITRPASKIGEKSTPTYSVPSQTPTISSAPRPGSSDIIPPLPTTPSAHLENEMTPMFPQSSSRGPPFRSGVDLHRPGGATSGDSPRHQQPRQRSPESRPRSPVQRPRSAGSQPRSPEPQPISPGSRPNSPVRRPPVGPRPRSPQHWTPDRHRIPAPSPFDTVTRSPTAPKISPPRPSLVAPVYKENRANSSLGGTPISSTRPPLPPPTLSLSVDEQIKRMPIGVPEKNSMKFKNGYFVNRCEVLAHVYFGPEKVFVGVVRLCGLTSDVKKDLLASKGAKRGSFGNFEMWFKNICTHDEYTALCKAEEEAGGSNTVLRTCWMEGFANTNPDIFRMSENLFSENTVAIYYPPGLNGFVWLAYSPKSHVFTHLTQPQIKISRWIPIRLAVRTPLAPINALKFTSVRLECEPRQQVATDMAIVPSSQSAAGEREARDAPVGPFLNRAADGEHQTSRLGLSDQHTDSPSDPRLRRRSSITTSAQPLQGQARTMEMGVDKSNNHHSEGASLQEPSDIMDTSPDNTEPAHLPLATGTQNPPMSGVADPNSMLVEYFESQVRMTFKELASVTGRRNGPAADIFYLHLPENEEGQNDCTLLKAWLDLHGAIVWTDWGKFIKNSKCGIILFHESFAKYYMLRPNISDALANSSMGFWTFRISRPLDFPDLRYCQNGVYFQRIFGRGGAFLMSEDLLQDLNQALVIVCWFYGVQSSNPGAWKLVCWPSVVERLEQRLDDPNQTKDEQKLLVALLWWIRKCNSVDKLRPYFQDDSLNQAKLDAPNNNVIALTVAGYGERSEHVTPELPGGLTQTERNADHLAEAFAGWTLENTARVRKAYIISNCSNEALLKRWGRWAHVIVFSMESFLGRFKIDAKEMLKRAEGRGRPRSPSKSSKSSKSNQPSHRAASGFSSPYQTPQTPVAAAGSVRAPGEPTADCASRPRPGEWRQPHRHDADRYPAPYR</sequence>
<dbReference type="Pfam" id="PF00385">
    <property type="entry name" value="Chromo"/>
    <property type="match status" value="1"/>
</dbReference>
<feature type="compositionally biased region" description="Basic and acidic residues" evidence="2">
    <location>
        <begin position="826"/>
        <end position="835"/>
    </location>
</feature>
<dbReference type="InterPro" id="IPR016197">
    <property type="entry name" value="Chromo-like_dom_sf"/>
</dbReference>